<protein>
    <recommendedName>
        <fullName evidence="5">T9SS C-terminal target domain-containing protein</fullName>
    </recommendedName>
</protein>
<evidence type="ECO:0000313" key="3">
    <source>
        <dbReference type="EMBL" id="GGE99006.1"/>
    </source>
</evidence>
<feature type="chain" id="PRO_5045397831" description="T9SS C-terminal target domain-containing protein" evidence="2">
    <location>
        <begin position="26"/>
        <end position="509"/>
    </location>
</feature>
<proteinExistence type="predicted"/>
<name>A0ABQ1TQU8_9BACT</name>
<sequence>MKKNTFSLALVASLMLGLAACQKDAVTPAPNVVGSGDNTPTTPVSQLPTTTVEGNITANTTWSASNRYLLKGFVYVAEGVTLTIEPGTVIKGDKDTKGTLVIKPGAKIMAMGTAQKPIIFTSNQSKGARNYGDWGGVVLAGKAPANNIVDGKLPTVEGGIQSSYAGQDPADNSGTLQYVRIEFGGVALSPGSEINGLTMAGIGSGTTIDHIQVSYSGDDAYEWFGGTVNAKYLVAHRTWDDDFDTDNGFSGKVQFAVSLRDPQTADQSGSKAFESDNDNRASDALPRTAPVFSNITAVGPLINPTGVGSISTQYIAGAHIRRNSSISIMNSVLMGYPTAVLVDNAKTAANIASGGVQFKNNIIAGTPTGSNSVGGQRNIIFIGGSGGPGDLTPNNSMSADSAVWGSAVGPLTWLKASANASRQYATADAVRLTNAFSLMAPSFVPLTQSPIVYTSADKPTTPVVPGDFSSAKLTDAFFTKVGYIGAFSGNSSENWLAGWTNFDPQNTDY</sequence>
<evidence type="ECO:0000313" key="4">
    <source>
        <dbReference type="Proteomes" id="UP000632273"/>
    </source>
</evidence>
<dbReference type="PROSITE" id="PS51257">
    <property type="entry name" value="PROKAR_LIPOPROTEIN"/>
    <property type="match status" value="1"/>
</dbReference>
<dbReference type="PANTHER" id="PTHR41339">
    <property type="entry name" value="LIPL48"/>
    <property type="match status" value="1"/>
</dbReference>
<keyword evidence="2" id="KW-0732">Signal</keyword>
<evidence type="ECO:0000256" key="2">
    <source>
        <dbReference type="SAM" id="SignalP"/>
    </source>
</evidence>
<feature type="signal peptide" evidence="2">
    <location>
        <begin position="1"/>
        <end position="25"/>
    </location>
</feature>
<dbReference type="PANTHER" id="PTHR41339:SF1">
    <property type="entry name" value="SECRETED PROTEIN"/>
    <property type="match status" value="1"/>
</dbReference>
<keyword evidence="4" id="KW-1185">Reference proteome</keyword>
<gene>
    <name evidence="3" type="ORF">GCM10011383_07290</name>
</gene>
<evidence type="ECO:0000256" key="1">
    <source>
        <dbReference type="SAM" id="MobiDB-lite"/>
    </source>
</evidence>
<evidence type="ECO:0008006" key="5">
    <source>
        <dbReference type="Google" id="ProtNLM"/>
    </source>
</evidence>
<reference evidence="4" key="1">
    <citation type="journal article" date="2019" name="Int. J. Syst. Evol. Microbiol.">
        <title>The Global Catalogue of Microorganisms (GCM) 10K type strain sequencing project: providing services to taxonomists for standard genome sequencing and annotation.</title>
        <authorList>
            <consortium name="The Broad Institute Genomics Platform"/>
            <consortium name="The Broad Institute Genome Sequencing Center for Infectious Disease"/>
            <person name="Wu L."/>
            <person name="Ma J."/>
        </authorList>
    </citation>
    <scope>NUCLEOTIDE SEQUENCE [LARGE SCALE GENOMIC DNA]</scope>
    <source>
        <strain evidence="4">CGMCC 1.15197</strain>
    </source>
</reference>
<accession>A0ABQ1TQU8</accession>
<dbReference type="Proteomes" id="UP000632273">
    <property type="component" value="Unassembled WGS sequence"/>
</dbReference>
<dbReference type="EMBL" id="BMHT01000001">
    <property type="protein sequence ID" value="GGE99006.1"/>
    <property type="molecule type" value="Genomic_DNA"/>
</dbReference>
<organism evidence="3 4">
    <name type="scientific">Hymenobacter cavernae</name>
    <dbReference type="NCBI Taxonomy" id="2044852"/>
    <lineage>
        <taxon>Bacteria</taxon>
        <taxon>Pseudomonadati</taxon>
        <taxon>Bacteroidota</taxon>
        <taxon>Cytophagia</taxon>
        <taxon>Cytophagales</taxon>
        <taxon>Hymenobacteraceae</taxon>
        <taxon>Hymenobacter</taxon>
    </lineage>
</organism>
<dbReference type="RefSeq" id="WP_188811009.1">
    <property type="nucleotide sequence ID" value="NZ_BMHT01000001.1"/>
</dbReference>
<feature type="region of interest" description="Disordered" evidence="1">
    <location>
        <begin position="261"/>
        <end position="285"/>
    </location>
</feature>
<comment type="caution">
    <text evidence="3">The sequence shown here is derived from an EMBL/GenBank/DDBJ whole genome shotgun (WGS) entry which is preliminary data.</text>
</comment>